<protein>
    <submittedName>
        <fullName evidence="2">Uncharacterized protein</fullName>
    </submittedName>
</protein>
<dbReference type="Proteomes" id="UP000655225">
    <property type="component" value="Unassembled WGS sequence"/>
</dbReference>
<keyword evidence="1" id="KW-0812">Transmembrane</keyword>
<evidence type="ECO:0000313" key="3">
    <source>
        <dbReference type="Proteomes" id="UP000655225"/>
    </source>
</evidence>
<organism evidence="2 3">
    <name type="scientific">Tetracentron sinense</name>
    <name type="common">Spur-leaf</name>
    <dbReference type="NCBI Taxonomy" id="13715"/>
    <lineage>
        <taxon>Eukaryota</taxon>
        <taxon>Viridiplantae</taxon>
        <taxon>Streptophyta</taxon>
        <taxon>Embryophyta</taxon>
        <taxon>Tracheophyta</taxon>
        <taxon>Spermatophyta</taxon>
        <taxon>Magnoliopsida</taxon>
        <taxon>Trochodendrales</taxon>
        <taxon>Trochodendraceae</taxon>
        <taxon>Tetracentron</taxon>
    </lineage>
</organism>
<comment type="caution">
    <text evidence="2">The sequence shown here is derived from an EMBL/GenBank/DDBJ whole genome shotgun (WGS) entry which is preliminary data.</text>
</comment>
<evidence type="ECO:0000256" key="1">
    <source>
        <dbReference type="SAM" id="Phobius"/>
    </source>
</evidence>
<evidence type="ECO:0000313" key="2">
    <source>
        <dbReference type="EMBL" id="KAF8365142.1"/>
    </source>
</evidence>
<accession>A0A834Y4U9</accession>
<dbReference type="OrthoDB" id="1936520at2759"/>
<name>A0A834Y4U9_TETSI</name>
<keyword evidence="3" id="KW-1185">Reference proteome</keyword>
<feature type="transmembrane region" description="Helical" evidence="1">
    <location>
        <begin position="6"/>
        <end position="25"/>
    </location>
</feature>
<reference evidence="2 3" key="1">
    <citation type="submission" date="2020-04" db="EMBL/GenBank/DDBJ databases">
        <title>Plant Genome Project.</title>
        <authorList>
            <person name="Zhang R.-G."/>
        </authorList>
    </citation>
    <scope>NUCLEOTIDE SEQUENCE [LARGE SCALE GENOMIC DNA]</scope>
    <source>
        <strain evidence="2">YNK0</strain>
        <tissue evidence="2">Leaf</tissue>
    </source>
</reference>
<keyword evidence="1" id="KW-0472">Membrane</keyword>
<dbReference type="EMBL" id="JABCRI010000993">
    <property type="protein sequence ID" value="KAF8365142.1"/>
    <property type="molecule type" value="Genomic_DNA"/>
</dbReference>
<sequence length="323" mass="36225">MATGNFSSIVKLLTAVIIIVTLLLTSVHHKIDYILSTFFWGVSAGHPKQKWRSWSHLCKPTNEGGLNLRNSLEVQRALHMKFAWRLMSGDSLWNKFFQAKYVNKGHVALASDNDSRFWKSVMGVLPEVLENVRLMVKEGKGSFWYDRWLSSGPLSLHPNVDITPSLCIKDLWVENSWDRDKLVELVGSVKTEEIVQTIAAGRNGEDVLVWKVFFSLSMRSCKARMEGIQETVEGVWLAVKACLRNISGCMKNHGEVSSVDMAMLAALEPKPWIKMLLNGNTVKGHVRILGTATKLVLQGDFLMVVNVLNQVPGRLLLVVVVVD</sequence>
<gene>
    <name evidence="2" type="ORF">HHK36_032850</name>
</gene>
<dbReference type="AlphaFoldDB" id="A0A834Y4U9"/>
<proteinExistence type="predicted"/>
<dbReference type="OMA" id="INIRVCD"/>
<keyword evidence="1" id="KW-1133">Transmembrane helix</keyword>